<protein>
    <submittedName>
        <fullName evidence="1">Uncharacterized protein</fullName>
    </submittedName>
</protein>
<name>A0A160FVZ4_9BURK</name>
<evidence type="ECO:0000313" key="1">
    <source>
        <dbReference type="EMBL" id="ANB77342.1"/>
    </source>
</evidence>
<dbReference type="KEGG" id="buz:AYM40_35285"/>
<proteinExistence type="predicted"/>
<keyword evidence="2" id="KW-1185">Reference proteome</keyword>
<reference evidence="1 2" key="1">
    <citation type="journal article" date="2016" name="Gene">
        <title>PacBio SMRT assembly of a complex multi-replicon genome reveals chlorocatechol degradative operon in a region of genome plasticity.</title>
        <authorList>
            <person name="Ricker N."/>
            <person name="Shen S.Y."/>
            <person name="Goordial J."/>
            <person name="Jin S."/>
            <person name="Fulthorpe R.R."/>
        </authorList>
    </citation>
    <scope>NUCLEOTIDE SEQUENCE [LARGE SCALE GENOMIC DNA]</scope>
    <source>
        <strain evidence="1 2">OLGA172</strain>
    </source>
</reference>
<sequence>MFENKLHAWTRLQQNCKLVKAGQLTTQSDAVHEEHVYGGLVLYERLQKVVLNAWLRIWSAGNSRVAVSYWVRLIF</sequence>
<evidence type="ECO:0000313" key="2">
    <source>
        <dbReference type="Proteomes" id="UP000076852"/>
    </source>
</evidence>
<dbReference type="AlphaFoldDB" id="A0A160FVZ4"/>
<dbReference type="EMBL" id="CP014579">
    <property type="protein sequence ID" value="ANB77342.1"/>
    <property type="molecule type" value="Genomic_DNA"/>
</dbReference>
<dbReference type="Proteomes" id="UP000076852">
    <property type="component" value="Chromosome 2"/>
</dbReference>
<organism evidence="1 2">
    <name type="scientific">Paraburkholderia phytofirmans OLGA172</name>
    <dbReference type="NCBI Taxonomy" id="1417228"/>
    <lineage>
        <taxon>Bacteria</taxon>
        <taxon>Pseudomonadati</taxon>
        <taxon>Pseudomonadota</taxon>
        <taxon>Betaproteobacteria</taxon>
        <taxon>Burkholderiales</taxon>
        <taxon>Burkholderiaceae</taxon>
        <taxon>Paraburkholderia</taxon>
    </lineage>
</organism>
<gene>
    <name evidence="1" type="ORF">AYM40_35285</name>
</gene>
<accession>A0A160FVZ4</accession>